<organism evidence="1 2">
    <name type="scientific">Bacteroides fragilis str. 3998T(B)3</name>
    <dbReference type="NCBI Taxonomy" id="1339316"/>
    <lineage>
        <taxon>Bacteria</taxon>
        <taxon>Pseudomonadati</taxon>
        <taxon>Bacteroidota</taxon>
        <taxon>Bacteroidia</taxon>
        <taxon>Bacteroidales</taxon>
        <taxon>Bacteroidaceae</taxon>
        <taxon>Bacteroides</taxon>
    </lineage>
</organism>
<reference evidence="1 2" key="1">
    <citation type="submission" date="2014-02" db="EMBL/GenBank/DDBJ databases">
        <authorList>
            <person name="Sears C."/>
            <person name="Carroll K."/>
            <person name="Sack B.R."/>
            <person name="Qadri F."/>
            <person name="Myers L.L."/>
            <person name="Chung G.-T."/>
            <person name="Escheverria P."/>
            <person name="Fraser C.M."/>
            <person name="Sadzewicz L."/>
            <person name="Shefchek K.A."/>
            <person name="Tallon L."/>
            <person name="Das S.P."/>
            <person name="Daugherty S."/>
            <person name="Mongodin E.F."/>
        </authorList>
    </citation>
    <scope>NUCLEOTIDE SEQUENCE [LARGE SCALE GENOMIC DNA]</scope>
    <source>
        <strain evidence="2">3998T(B)3</strain>
    </source>
</reference>
<dbReference type="PATRIC" id="fig|1339316.3.peg.2336"/>
<evidence type="ECO:0000313" key="1">
    <source>
        <dbReference type="EMBL" id="EXY90867.1"/>
    </source>
</evidence>
<accession>A0A015U7L1</accession>
<dbReference type="RefSeq" id="WP_005787073.1">
    <property type="nucleotide sequence ID" value="NZ_JGDB01000107.1"/>
</dbReference>
<dbReference type="AlphaFoldDB" id="A0A015U7L1"/>
<proteinExistence type="predicted"/>
<evidence type="ECO:0000313" key="2">
    <source>
        <dbReference type="Proteomes" id="UP000020773"/>
    </source>
</evidence>
<gene>
    <name evidence="1" type="ORF">M125_2429</name>
</gene>
<dbReference type="EMBL" id="JGDB01000107">
    <property type="protein sequence ID" value="EXY90867.1"/>
    <property type="molecule type" value="Genomic_DNA"/>
</dbReference>
<dbReference type="Proteomes" id="UP000020773">
    <property type="component" value="Unassembled WGS sequence"/>
</dbReference>
<sequence>MGLVNMFGLGGCANAQIGKQVLNLDDLDYGIDVVRYYAPAMEESKDTVEEHYYVNRDTVKFYDTETDKLLPVLIAYRHLAGVVKEQATFCGHSFTNVSMATMEDGHLIMVQCEVEMQPADLSQLLAAAVKKYGEPYTEEKDQFGKPDPKWRWETKDEYIQLNAKNMSGKETLNIETTDNVEEPVKIGNPKPYVKVALYRWAKKYHDLVLAEEPLYGFSPLNKEAETRWDNDHIKSAKFYTPEEVKPFFITAHYLDSLEHSGDVWGKIEASFYYRIPNSKVTDETGITDSVKINQEGCLPCWSFGGLDRDFKNGLSNAAYIARQMQKGVKFTEIMEDKELCPDVYYYGEAEWWKKKKVFGIVRFERDEKDNMVLREPETDRDDIRRRVLIINDNIKEELRKSGLDLEHTTARLMNAPGDITPLAFFTDGKLDMFMCIDEGRYSFSTPNHEWESNKIYRLYDYLSDIK</sequence>
<protein>
    <submittedName>
        <fullName evidence="1">Uncharacterized protein</fullName>
    </submittedName>
</protein>
<comment type="caution">
    <text evidence="1">The sequence shown here is derived from an EMBL/GenBank/DDBJ whole genome shotgun (WGS) entry which is preliminary data.</text>
</comment>
<name>A0A015U7L1_BACFG</name>